<gene>
    <name evidence="2" type="ORF">PR002_g28922</name>
</gene>
<proteinExistence type="predicted"/>
<accession>A0A6A3H736</accession>
<dbReference type="Proteomes" id="UP000435112">
    <property type="component" value="Unassembled WGS sequence"/>
</dbReference>
<feature type="region of interest" description="Disordered" evidence="1">
    <location>
        <begin position="20"/>
        <end position="114"/>
    </location>
</feature>
<protein>
    <submittedName>
        <fullName evidence="2">Uncharacterized protein</fullName>
    </submittedName>
</protein>
<sequence length="167" mass="18986">MLDLDAAVVELGKMSITGSKRKRRAVQIQVGREKKRRKENPAAPIANQVLEGPSLDHPTTEIERVENNALLGHASDESKRVEQLTSETGRDEKKHLLLDHSSDESERVEHLTSETGRMEEDNALLGHLSDESERETIKNPNLTTRNNYPKNEPNWVTSRRKWIMISS</sequence>
<evidence type="ECO:0000256" key="1">
    <source>
        <dbReference type="SAM" id="MobiDB-lite"/>
    </source>
</evidence>
<reference evidence="2 3" key="1">
    <citation type="submission" date="2018-09" db="EMBL/GenBank/DDBJ databases">
        <title>Genomic investigation of the strawberry pathogen Phytophthora fragariae indicates pathogenicity is determined by transcriptional variation in three key races.</title>
        <authorList>
            <person name="Adams T.M."/>
            <person name="Armitage A.D."/>
            <person name="Sobczyk M.K."/>
            <person name="Bates H.J."/>
            <person name="Dunwell J.M."/>
            <person name="Nellist C.F."/>
            <person name="Harrison R.J."/>
        </authorList>
    </citation>
    <scope>NUCLEOTIDE SEQUENCE [LARGE SCALE GENOMIC DNA]</scope>
    <source>
        <strain evidence="2 3">SCRP324</strain>
    </source>
</reference>
<evidence type="ECO:0000313" key="2">
    <source>
        <dbReference type="EMBL" id="KAE8964618.1"/>
    </source>
</evidence>
<evidence type="ECO:0000313" key="3">
    <source>
        <dbReference type="Proteomes" id="UP000435112"/>
    </source>
</evidence>
<comment type="caution">
    <text evidence="2">The sequence shown here is derived from an EMBL/GenBank/DDBJ whole genome shotgun (WGS) entry which is preliminary data.</text>
</comment>
<name>A0A6A3H736_9STRA</name>
<feature type="compositionally biased region" description="Basic and acidic residues" evidence="1">
    <location>
        <begin position="74"/>
        <end position="114"/>
    </location>
</feature>
<dbReference type="AlphaFoldDB" id="A0A6A3H736"/>
<organism evidence="2 3">
    <name type="scientific">Phytophthora rubi</name>
    <dbReference type="NCBI Taxonomy" id="129364"/>
    <lineage>
        <taxon>Eukaryota</taxon>
        <taxon>Sar</taxon>
        <taxon>Stramenopiles</taxon>
        <taxon>Oomycota</taxon>
        <taxon>Peronosporomycetes</taxon>
        <taxon>Peronosporales</taxon>
        <taxon>Peronosporaceae</taxon>
        <taxon>Phytophthora</taxon>
    </lineage>
</organism>
<dbReference type="EMBL" id="QXFU01005374">
    <property type="protein sequence ID" value="KAE8964618.1"/>
    <property type="molecule type" value="Genomic_DNA"/>
</dbReference>